<dbReference type="GO" id="GO:0090529">
    <property type="term" value="P:cell septum assembly"/>
    <property type="evidence" value="ECO:0007669"/>
    <property type="project" value="InterPro"/>
</dbReference>
<dbReference type="Gene3D" id="3.40.50.11690">
    <property type="entry name" value="Cell division protein FtsQ/DivIB"/>
    <property type="match status" value="1"/>
</dbReference>
<dbReference type="GO" id="GO:0005886">
    <property type="term" value="C:plasma membrane"/>
    <property type="evidence" value="ECO:0007669"/>
    <property type="project" value="UniProtKB-SubCell"/>
</dbReference>
<keyword evidence="3 9" id="KW-0997">Cell inner membrane</keyword>
<keyword evidence="4 9" id="KW-0132">Cell division</keyword>
<dbReference type="Pfam" id="PF03799">
    <property type="entry name" value="FtsQ_DivIB_C"/>
    <property type="match status" value="1"/>
</dbReference>
<evidence type="ECO:0000256" key="9">
    <source>
        <dbReference type="HAMAP-Rule" id="MF_00911"/>
    </source>
</evidence>
<dbReference type="InterPro" id="IPR034746">
    <property type="entry name" value="POTRA"/>
</dbReference>
<dbReference type="InterPro" id="IPR026579">
    <property type="entry name" value="FtsQ"/>
</dbReference>
<dbReference type="PANTHER" id="PTHR35851">
    <property type="entry name" value="CELL DIVISION PROTEIN FTSQ"/>
    <property type="match status" value="1"/>
</dbReference>
<proteinExistence type="inferred from homology"/>
<dbReference type="AlphaFoldDB" id="A0A975PLE7"/>
<evidence type="ECO:0000256" key="2">
    <source>
        <dbReference type="ARBA" id="ARBA00022475"/>
    </source>
</evidence>
<comment type="similarity">
    <text evidence="9">Belongs to the FtsQ/DivIB family. FtsQ subfamily.</text>
</comment>
<dbReference type="EMBL" id="CP073581">
    <property type="protein sequence ID" value="QUJ75110.1"/>
    <property type="molecule type" value="Genomic_DNA"/>
</dbReference>
<dbReference type="PROSITE" id="PS51779">
    <property type="entry name" value="POTRA"/>
    <property type="match status" value="1"/>
</dbReference>
<keyword evidence="6 9" id="KW-1133">Transmembrane helix</keyword>
<keyword evidence="8 9" id="KW-0131">Cell cycle</keyword>
<evidence type="ECO:0000313" key="11">
    <source>
        <dbReference type="EMBL" id="QUJ75110.1"/>
    </source>
</evidence>
<evidence type="ECO:0000256" key="7">
    <source>
        <dbReference type="ARBA" id="ARBA00023136"/>
    </source>
</evidence>
<comment type="subcellular location">
    <subcellularLocation>
        <location evidence="9">Cell inner membrane</location>
        <topology evidence="9">Single-pass type II membrane protein</topology>
    </subcellularLocation>
    <subcellularLocation>
        <location evidence="1">Membrane</location>
    </subcellularLocation>
    <text evidence="9">Localizes to the division septum.</text>
</comment>
<comment type="function">
    <text evidence="9">Essential cell division protein.</text>
</comment>
<evidence type="ECO:0000256" key="1">
    <source>
        <dbReference type="ARBA" id="ARBA00004370"/>
    </source>
</evidence>
<dbReference type="GO" id="GO:0043093">
    <property type="term" value="P:FtsZ-dependent cytokinesis"/>
    <property type="evidence" value="ECO:0007669"/>
    <property type="project" value="UniProtKB-UniRule"/>
</dbReference>
<gene>
    <name evidence="9" type="primary">ftsQ</name>
    <name evidence="11" type="ORF">KDD17_08675</name>
</gene>
<feature type="domain" description="POTRA" evidence="10">
    <location>
        <begin position="80"/>
        <end position="148"/>
    </location>
</feature>
<dbReference type="InterPro" id="IPR045335">
    <property type="entry name" value="FtsQ_C_sf"/>
</dbReference>
<keyword evidence="7 9" id="KW-0472">Membrane</keyword>
<protein>
    <recommendedName>
        <fullName evidence="9">Cell division protein FtsQ</fullName>
    </recommendedName>
</protein>
<name>A0A975PLE7_9RHOB</name>
<keyword evidence="5 9" id="KW-0812">Transmembrane</keyword>
<dbReference type="GO" id="GO:0032153">
    <property type="term" value="C:cell division site"/>
    <property type="evidence" value="ECO:0007669"/>
    <property type="project" value="UniProtKB-UniRule"/>
</dbReference>
<dbReference type="Proteomes" id="UP000683291">
    <property type="component" value="Chromosome 1"/>
</dbReference>
<dbReference type="HAMAP" id="MF_00911">
    <property type="entry name" value="FtsQ_subfam"/>
    <property type="match status" value="1"/>
</dbReference>
<dbReference type="KEGG" id="sual:KDD17_08675"/>
<dbReference type="InterPro" id="IPR005548">
    <property type="entry name" value="Cell_div_FtsQ/DivIB_C"/>
</dbReference>
<keyword evidence="12" id="KW-1185">Reference proteome</keyword>
<organism evidence="11 12">
    <name type="scientific">Sulfitobacter albidus</name>
    <dbReference type="NCBI Taxonomy" id="2829501"/>
    <lineage>
        <taxon>Bacteria</taxon>
        <taxon>Pseudomonadati</taxon>
        <taxon>Pseudomonadota</taxon>
        <taxon>Alphaproteobacteria</taxon>
        <taxon>Rhodobacterales</taxon>
        <taxon>Roseobacteraceae</taxon>
        <taxon>Sulfitobacter</taxon>
    </lineage>
</organism>
<evidence type="ECO:0000256" key="6">
    <source>
        <dbReference type="ARBA" id="ARBA00022989"/>
    </source>
</evidence>
<evidence type="ECO:0000313" key="12">
    <source>
        <dbReference type="Proteomes" id="UP000683291"/>
    </source>
</evidence>
<dbReference type="RefSeq" id="WP_212703315.1">
    <property type="nucleotide sequence ID" value="NZ_CP073581.1"/>
</dbReference>
<evidence type="ECO:0000256" key="8">
    <source>
        <dbReference type="ARBA" id="ARBA00023306"/>
    </source>
</evidence>
<sequence length="298" mass="32628">MRSLIRRAPPAKSDPAPSRWAWRIQRWMLTPGIRFALRAGVPFCLTLGLGTLYLGQPERQAAIQAMVADARASIETRPEFMVNLMAIDGAKDELASYIRDSFPLDFPVSSFDLDLDAMRAQISGISAVKSASVRIKPGGVLHVDVTPRQAVALWRSEAGLTLVDESGVHVAMATSRYARPDLPLIAGEGANAAVAEALDLMDAAAPLGDRLRGLVRMGARRWDVVLDRDQRILLPEDGALRALERVIALENAPELRVLSRDVTTVDMRLSTRPTIRMTQIAAEERAAKQAAFRAKTNE</sequence>
<keyword evidence="2 9" id="KW-1003">Cell membrane</keyword>
<evidence type="ECO:0000256" key="5">
    <source>
        <dbReference type="ARBA" id="ARBA00022692"/>
    </source>
</evidence>
<dbReference type="PANTHER" id="PTHR35851:SF1">
    <property type="entry name" value="CELL DIVISION PROTEIN FTSQ"/>
    <property type="match status" value="1"/>
</dbReference>
<accession>A0A975PLE7</accession>
<evidence type="ECO:0000256" key="4">
    <source>
        <dbReference type="ARBA" id="ARBA00022618"/>
    </source>
</evidence>
<reference evidence="11" key="1">
    <citation type="submission" date="2021-04" db="EMBL/GenBank/DDBJ databases">
        <title>Complete genome sequence for Sulfitobacter sp. strain JK7-1.</title>
        <authorList>
            <person name="Park S.-J."/>
        </authorList>
    </citation>
    <scope>NUCLEOTIDE SEQUENCE</scope>
    <source>
        <strain evidence="11">JK7-1</strain>
    </source>
</reference>
<evidence type="ECO:0000256" key="3">
    <source>
        <dbReference type="ARBA" id="ARBA00022519"/>
    </source>
</evidence>
<evidence type="ECO:0000259" key="10">
    <source>
        <dbReference type="PROSITE" id="PS51779"/>
    </source>
</evidence>